<reference evidence="1 2" key="1">
    <citation type="journal article" date="2004" name="Nat. Biotechnol.">
        <title>The genome sequence of the anaerobic, sulfate-reducing bacterium Desulfovibrio vulgaris Hildenborough.</title>
        <authorList>
            <person name="Heidelberg J.F."/>
            <person name="Seshadri R."/>
            <person name="Haveman S.A."/>
            <person name="Hemme C.L."/>
            <person name="Paulsen I.T."/>
            <person name="Kolonay J.F."/>
            <person name="Eisen J.A."/>
            <person name="Ward N."/>
            <person name="Methe B."/>
            <person name="Brinkac L.M."/>
            <person name="Daugherty S.C."/>
            <person name="Deboy R.T."/>
            <person name="Dodson R.J."/>
            <person name="Durkin A.S."/>
            <person name="Madupu R."/>
            <person name="Nelson W.C."/>
            <person name="Sullivan S.A."/>
            <person name="Fouts D."/>
            <person name="Haft D.H."/>
            <person name="Selengut J."/>
            <person name="Peterson J.D."/>
            <person name="Davidsen T.M."/>
            <person name="Zafar N."/>
            <person name="Zhou L."/>
            <person name="Radune D."/>
            <person name="Dimitrov G."/>
            <person name="Hance M."/>
            <person name="Tran K."/>
            <person name="Khouri H."/>
            <person name="Gill J."/>
            <person name="Utterback T.R."/>
            <person name="Feldblyum T.V."/>
            <person name="Wall J.D."/>
            <person name="Voordouw G."/>
            <person name="Fraser C.M."/>
        </authorList>
    </citation>
    <scope>NUCLEOTIDE SEQUENCE [LARGE SCALE GENOMIC DNA]</scope>
    <source>
        <strain evidence="2">ATCC 29579 / DSM 644 / NCIMB 8303 / VKM B-1760 / Hildenborough</strain>
    </source>
</reference>
<accession>Q72BT8</accession>
<dbReference type="HOGENOM" id="CLU_2154333_0_0_7"/>
<keyword evidence="2" id="KW-1185">Reference proteome</keyword>
<dbReference type="EMBL" id="AE017285">
    <property type="protein sequence ID" value="AAS96024.1"/>
    <property type="molecule type" value="Genomic_DNA"/>
</dbReference>
<proteinExistence type="predicted"/>
<dbReference type="AlphaFoldDB" id="Q72BT8"/>
<dbReference type="EnsemblBacteria" id="AAS96024">
    <property type="protein sequence ID" value="AAS96024"/>
    <property type="gene ID" value="DVU_1546"/>
</dbReference>
<organism evidence="1 2">
    <name type="scientific">Nitratidesulfovibrio vulgaris (strain ATCC 29579 / DSM 644 / CCUG 34227 / NCIMB 8303 / VKM B-1760 / Hildenborough)</name>
    <name type="common">Desulfovibrio vulgaris</name>
    <dbReference type="NCBI Taxonomy" id="882"/>
    <lineage>
        <taxon>Bacteria</taxon>
        <taxon>Pseudomonadati</taxon>
        <taxon>Thermodesulfobacteriota</taxon>
        <taxon>Desulfovibrionia</taxon>
        <taxon>Desulfovibrionales</taxon>
        <taxon>Desulfovibrionaceae</taxon>
        <taxon>Nitratidesulfovibrio</taxon>
    </lineage>
</organism>
<gene>
    <name evidence="1" type="ordered locus">DVU_1546</name>
</gene>
<sequence length="111" mass="12042">MMLLDSPCGHRQCDGVSIIRSGLMQGGLRADVAHGFSVILFCVSFSVSVSKRISGTVQGITMVFCKRIEICMVRALFQHCDINAADNCGNAIGGWRSEIRHGSMKSPHTVE</sequence>
<evidence type="ECO:0000313" key="1">
    <source>
        <dbReference type="EMBL" id="AAS96024.1"/>
    </source>
</evidence>
<dbReference type="KEGG" id="dvu:DVU_1546"/>
<dbReference type="PaxDb" id="882-DVU_1546"/>
<name>Q72BT8_NITV2</name>
<protein>
    <submittedName>
        <fullName evidence="1">Uncharacterized protein</fullName>
    </submittedName>
</protein>
<evidence type="ECO:0000313" key="2">
    <source>
        <dbReference type="Proteomes" id="UP000002194"/>
    </source>
</evidence>
<dbReference type="Proteomes" id="UP000002194">
    <property type="component" value="Chromosome"/>
</dbReference>